<dbReference type="InterPro" id="IPR046487">
    <property type="entry name" value="DUF6580"/>
</dbReference>
<evidence type="ECO:0000256" key="1">
    <source>
        <dbReference type="SAM" id="Phobius"/>
    </source>
</evidence>
<dbReference type="Pfam" id="PF20221">
    <property type="entry name" value="DUF6580"/>
    <property type="match status" value="1"/>
</dbReference>
<feature type="transmembrane region" description="Helical" evidence="1">
    <location>
        <begin position="45"/>
        <end position="70"/>
    </location>
</feature>
<sequence length="202" mass="21131">MTGYRVGVMAGVVVLAGLARLAPHPPNFAPVTALALFAAATLRPWWLGLAVPVAAMFLSDAALHVGTQLGVLDGWIAGGTGFYHWTAIIYLTVAAVAGFGFLLRGRIGVGSVTLATVGGSLLFFGVTNLFVWSESLYGGPLAMYAPTWDGLVECYAAAVPFYRTALVGDLFYCGVLFGGLALAEKLAPHLVREALPVRDSAE</sequence>
<dbReference type="RefSeq" id="WP_145243159.1">
    <property type="nucleotide sequence ID" value="NZ_CP036273.1"/>
</dbReference>
<evidence type="ECO:0000313" key="3">
    <source>
        <dbReference type="Proteomes" id="UP000319576"/>
    </source>
</evidence>
<dbReference type="Proteomes" id="UP000319576">
    <property type="component" value="Chromosome"/>
</dbReference>
<feature type="transmembrane region" description="Helical" evidence="1">
    <location>
        <begin position="109"/>
        <end position="131"/>
    </location>
</feature>
<dbReference type="EMBL" id="CP036273">
    <property type="protein sequence ID" value="QDU23056.1"/>
    <property type="molecule type" value="Genomic_DNA"/>
</dbReference>
<keyword evidence="3" id="KW-1185">Reference proteome</keyword>
<feature type="transmembrane region" description="Helical" evidence="1">
    <location>
        <begin position="82"/>
        <end position="103"/>
    </location>
</feature>
<keyword evidence="1" id="KW-1133">Transmembrane helix</keyword>
<dbReference type="OrthoDB" id="9806699at2"/>
<accession>A0A517XZW9</accession>
<keyword evidence="1" id="KW-0812">Transmembrane</keyword>
<keyword evidence="1" id="KW-0472">Membrane</keyword>
<organism evidence="2 3">
    <name type="scientific">Urbifossiella limnaea</name>
    <dbReference type="NCBI Taxonomy" id="2528023"/>
    <lineage>
        <taxon>Bacteria</taxon>
        <taxon>Pseudomonadati</taxon>
        <taxon>Planctomycetota</taxon>
        <taxon>Planctomycetia</taxon>
        <taxon>Gemmatales</taxon>
        <taxon>Gemmataceae</taxon>
        <taxon>Urbifossiella</taxon>
    </lineage>
</organism>
<evidence type="ECO:0000313" key="2">
    <source>
        <dbReference type="EMBL" id="QDU23056.1"/>
    </source>
</evidence>
<dbReference type="AlphaFoldDB" id="A0A517XZW9"/>
<dbReference type="KEGG" id="uli:ETAA1_50460"/>
<protein>
    <submittedName>
        <fullName evidence="2">Uncharacterized protein</fullName>
    </submittedName>
</protein>
<reference evidence="2 3" key="1">
    <citation type="submission" date="2019-02" db="EMBL/GenBank/DDBJ databases">
        <title>Deep-cultivation of Planctomycetes and their phenomic and genomic characterization uncovers novel biology.</title>
        <authorList>
            <person name="Wiegand S."/>
            <person name="Jogler M."/>
            <person name="Boedeker C."/>
            <person name="Pinto D."/>
            <person name="Vollmers J."/>
            <person name="Rivas-Marin E."/>
            <person name="Kohn T."/>
            <person name="Peeters S.H."/>
            <person name="Heuer A."/>
            <person name="Rast P."/>
            <person name="Oberbeckmann S."/>
            <person name="Bunk B."/>
            <person name="Jeske O."/>
            <person name="Meyerdierks A."/>
            <person name="Storesund J.E."/>
            <person name="Kallscheuer N."/>
            <person name="Luecker S."/>
            <person name="Lage O.M."/>
            <person name="Pohl T."/>
            <person name="Merkel B.J."/>
            <person name="Hornburger P."/>
            <person name="Mueller R.-W."/>
            <person name="Bruemmer F."/>
            <person name="Labrenz M."/>
            <person name="Spormann A.M."/>
            <person name="Op den Camp H."/>
            <person name="Overmann J."/>
            <person name="Amann R."/>
            <person name="Jetten M.S.M."/>
            <person name="Mascher T."/>
            <person name="Medema M.H."/>
            <person name="Devos D.P."/>
            <person name="Kaster A.-K."/>
            <person name="Ovreas L."/>
            <person name="Rohde M."/>
            <person name="Galperin M.Y."/>
            <person name="Jogler C."/>
        </authorList>
    </citation>
    <scope>NUCLEOTIDE SEQUENCE [LARGE SCALE GENOMIC DNA]</scope>
    <source>
        <strain evidence="2 3">ETA_A1</strain>
    </source>
</reference>
<proteinExistence type="predicted"/>
<name>A0A517XZW9_9BACT</name>
<gene>
    <name evidence="2" type="ORF">ETAA1_50460</name>
</gene>